<comment type="caution">
    <text evidence="10">The sequence shown here is derived from an EMBL/GenBank/DDBJ whole genome shotgun (WGS) entry which is preliminary data.</text>
</comment>
<dbReference type="InterPro" id="IPR013525">
    <property type="entry name" value="ABC2_TM"/>
</dbReference>
<dbReference type="PANTHER" id="PTHR30294:SF29">
    <property type="entry name" value="MULTIDRUG ABC TRANSPORTER PERMEASE YBHS-RELATED"/>
    <property type="match status" value="1"/>
</dbReference>
<gene>
    <name evidence="10" type="ORF">FAZ78_23605</name>
</gene>
<evidence type="ECO:0000256" key="5">
    <source>
        <dbReference type="ARBA" id="ARBA00022692"/>
    </source>
</evidence>
<feature type="transmembrane region" description="Helical" evidence="8">
    <location>
        <begin position="349"/>
        <end position="368"/>
    </location>
</feature>
<feature type="domain" description="ABC transmembrane type-2" evidence="9">
    <location>
        <begin position="145"/>
        <end position="374"/>
    </location>
</feature>
<dbReference type="GO" id="GO:0005886">
    <property type="term" value="C:plasma membrane"/>
    <property type="evidence" value="ECO:0007669"/>
    <property type="project" value="UniProtKB-SubCell"/>
</dbReference>
<evidence type="ECO:0000256" key="7">
    <source>
        <dbReference type="ARBA" id="ARBA00023136"/>
    </source>
</evidence>
<keyword evidence="6 8" id="KW-1133">Transmembrane helix</keyword>
<evidence type="ECO:0000256" key="3">
    <source>
        <dbReference type="ARBA" id="ARBA00022448"/>
    </source>
</evidence>
<dbReference type="InterPro" id="IPR047817">
    <property type="entry name" value="ABC2_TM_bact-type"/>
</dbReference>
<sequence length="376" mass="40667">MSFSFGRLLAVLIKEFVQMRRDRVTFAMMIAIPIMQLFLFGFAINSDPKHLPTLVEMADTGPVTRAVLMGMQTSDYFDFRGIVTSRDEGDFALRDGSASFVVVIPPGFERDTLRGLSPEILLSADASDPSVTGGAAAALGGIVERAMQDTLTGPLAATARPPPPFSVTIHRQFNPEQRTATNIVPGLLGVILSMTMVMITAVAIVRESEKGTMETLIATPVRPLEVMLGKITPYILVGYVQTGVFLLAARLVFDVPFLGDPLAFFAGFNLYIIVNLALGFLISTVARSQMQAMQLSFFTILPSVLLSGFMFPFAGMPGWAQAIGSAIPATHFLRVTRKVMLKGAGLSEIAPDMLALGAIMLVIVAIALRRYRQTLD</sequence>
<evidence type="ECO:0000259" key="9">
    <source>
        <dbReference type="PROSITE" id="PS51012"/>
    </source>
</evidence>
<evidence type="ECO:0000256" key="6">
    <source>
        <dbReference type="ARBA" id="ARBA00022989"/>
    </source>
</evidence>
<feature type="transmembrane region" description="Helical" evidence="8">
    <location>
        <begin position="231"/>
        <end position="252"/>
    </location>
</feature>
<keyword evidence="7 8" id="KW-0472">Membrane</keyword>
<keyword evidence="3" id="KW-0813">Transport</keyword>
<keyword evidence="5 8" id="KW-0812">Transmembrane</keyword>
<dbReference type="GO" id="GO:0140359">
    <property type="term" value="F:ABC-type transporter activity"/>
    <property type="evidence" value="ECO:0007669"/>
    <property type="project" value="InterPro"/>
</dbReference>
<feature type="transmembrane region" description="Helical" evidence="8">
    <location>
        <begin position="295"/>
        <end position="314"/>
    </location>
</feature>
<proteinExistence type="inferred from homology"/>
<evidence type="ECO:0000256" key="2">
    <source>
        <dbReference type="ARBA" id="ARBA00007783"/>
    </source>
</evidence>
<dbReference type="Gene3D" id="3.40.1710.10">
    <property type="entry name" value="abc type-2 transporter like domain"/>
    <property type="match status" value="1"/>
</dbReference>
<dbReference type="InterPro" id="IPR051449">
    <property type="entry name" value="ABC-2_transporter_component"/>
</dbReference>
<dbReference type="RefSeq" id="WP_136794622.1">
    <property type="nucleotide sequence ID" value="NZ_SWAU01000422.1"/>
</dbReference>
<feature type="transmembrane region" description="Helical" evidence="8">
    <location>
        <begin position="183"/>
        <end position="205"/>
    </location>
</feature>
<protein>
    <submittedName>
        <fullName evidence="10">ABC transporter permease</fullName>
    </submittedName>
</protein>
<feature type="transmembrane region" description="Helical" evidence="8">
    <location>
        <begin position="264"/>
        <end position="283"/>
    </location>
</feature>
<dbReference type="Pfam" id="PF12698">
    <property type="entry name" value="ABC2_membrane_3"/>
    <property type="match status" value="1"/>
</dbReference>
<accession>A0A4U0YU35</accession>
<evidence type="ECO:0000313" key="11">
    <source>
        <dbReference type="Proteomes" id="UP000306340"/>
    </source>
</evidence>
<reference evidence="10 11" key="1">
    <citation type="submission" date="2019-04" db="EMBL/GenBank/DDBJ databases">
        <title>Crypto-aerobic microbial life in anoxic (sulfidic) marine sediments.</title>
        <authorList>
            <person name="Bhattacharya S."/>
            <person name="Roy C."/>
            <person name="Mondal N."/>
            <person name="Sarkar J."/>
            <person name="Mandal S."/>
            <person name="Rameez M.J."/>
            <person name="Ghosh W."/>
        </authorList>
    </citation>
    <scope>NUCLEOTIDE SEQUENCE [LARGE SCALE GENOMIC DNA]</scope>
    <source>
        <strain evidence="10 11">SBBC</strain>
    </source>
</reference>
<comment type="similarity">
    <text evidence="2">Belongs to the ABC-2 integral membrane protein family.</text>
</comment>
<keyword evidence="4" id="KW-1003">Cell membrane</keyword>
<feature type="transmembrane region" description="Helical" evidence="8">
    <location>
        <begin position="24"/>
        <end position="44"/>
    </location>
</feature>
<dbReference type="PANTHER" id="PTHR30294">
    <property type="entry name" value="MEMBRANE COMPONENT OF ABC TRANSPORTER YHHJ-RELATED"/>
    <property type="match status" value="1"/>
</dbReference>
<dbReference type="AlphaFoldDB" id="A0A4U0YU35"/>
<evidence type="ECO:0000313" key="10">
    <source>
        <dbReference type="EMBL" id="TKA94209.1"/>
    </source>
</evidence>
<dbReference type="PROSITE" id="PS51012">
    <property type="entry name" value="ABC_TM2"/>
    <property type="match status" value="1"/>
</dbReference>
<evidence type="ECO:0000256" key="8">
    <source>
        <dbReference type="SAM" id="Phobius"/>
    </source>
</evidence>
<evidence type="ECO:0000256" key="4">
    <source>
        <dbReference type="ARBA" id="ARBA00022475"/>
    </source>
</evidence>
<dbReference type="EMBL" id="SWAU01000422">
    <property type="protein sequence ID" value="TKA94209.1"/>
    <property type="molecule type" value="Genomic_DNA"/>
</dbReference>
<organism evidence="10 11">
    <name type="scientific">Cereibacter changlensis</name>
    <dbReference type="NCBI Taxonomy" id="402884"/>
    <lineage>
        <taxon>Bacteria</taxon>
        <taxon>Pseudomonadati</taxon>
        <taxon>Pseudomonadota</taxon>
        <taxon>Alphaproteobacteria</taxon>
        <taxon>Rhodobacterales</taxon>
        <taxon>Paracoccaceae</taxon>
        <taxon>Cereibacter</taxon>
    </lineage>
</organism>
<comment type="subcellular location">
    <subcellularLocation>
        <location evidence="1">Cell membrane</location>
        <topology evidence="1">Multi-pass membrane protein</topology>
    </subcellularLocation>
</comment>
<name>A0A4U0YU35_9RHOB</name>
<dbReference type="Proteomes" id="UP000306340">
    <property type="component" value="Unassembled WGS sequence"/>
</dbReference>
<evidence type="ECO:0000256" key="1">
    <source>
        <dbReference type="ARBA" id="ARBA00004651"/>
    </source>
</evidence>